<protein>
    <submittedName>
        <fullName evidence="4">Flocculin, putative</fullName>
    </submittedName>
</protein>
<dbReference type="GO" id="GO:0046983">
    <property type="term" value="F:protein dimerization activity"/>
    <property type="evidence" value="ECO:0007669"/>
    <property type="project" value="InterPro"/>
</dbReference>
<dbReference type="SMART" id="SM00353">
    <property type="entry name" value="HLH"/>
    <property type="match status" value="1"/>
</dbReference>
<dbReference type="Gene3D" id="4.10.280.10">
    <property type="entry name" value="Helix-loop-helix DNA-binding domain"/>
    <property type="match status" value="1"/>
</dbReference>
<evidence type="ECO:0000259" key="3">
    <source>
        <dbReference type="PROSITE" id="PS50888"/>
    </source>
</evidence>
<dbReference type="EMBL" id="JR047104">
    <property type="protein sequence ID" value="AEY60328.1"/>
    <property type="molecule type" value="mRNA"/>
</dbReference>
<keyword evidence="2" id="KW-0238">DNA-binding</keyword>
<evidence type="ECO:0000313" key="4">
    <source>
        <dbReference type="EMBL" id="AEY60328.1"/>
    </source>
</evidence>
<organism evidence="4">
    <name type="scientific">Apis cerana</name>
    <name type="common">Indian honeybee</name>
    <dbReference type="NCBI Taxonomy" id="7461"/>
    <lineage>
        <taxon>Eukaryota</taxon>
        <taxon>Metazoa</taxon>
        <taxon>Ecdysozoa</taxon>
        <taxon>Arthropoda</taxon>
        <taxon>Hexapoda</taxon>
        <taxon>Insecta</taxon>
        <taxon>Pterygota</taxon>
        <taxon>Neoptera</taxon>
        <taxon>Endopterygota</taxon>
        <taxon>Hymenoptera</taxon>
        <taxon>Apocrita</taxon>
        <taxon>Aculeata</taxon>
        <taxon>Apoidea</taxon>
        <taxon>Anthophila</taxon>
        <taxon>Apidae</taxon>
        <taxon>Apis</taxon>
    </lineage>
</organism>
<dbReference type="InterPro" id="IPR036638">
    <property type="entry name" value="HLH_DNA-bd_sf"/>
</dbReference>
<dbReference type="GO" id="GO:0000977">
    <property type="term" value="F:RNA polymerase II transcription regulatory region sequence-specific DNA binding"/>
    <property type="evidence" value="ECO:0007669"/>
    <property type="project" value="TreeGrafter"/>
</dbReference>
<dbReference type="Pfam" id="PF00010">
    <property type="entry name" value="HLH"/>
    <property type="match status" value="1"/>
</dbReference>
<dbReference type="GO" id="GO:0007399">
    <property type="term" value="P:nervous system development"/>
    <property type="evidence" value="ECO:0007669"/>
    <property type="project" value="UniProtKB-KW"/>
</dbReference>
<name>V9IGV5_APICE</name>
<dbReference type="PANTHER" id="PTHR13935">
    <property type="entry name" value="ACHAETE-SCUTE TRANSCRIPTION FACTOR-RELATED"/>
    <property type="match status" value="1"/>
</dbReference>
<keyword evidence="1" id="KW-0524">Neurogenesis</keyword>
<evidence type="ECO:0000256" key="2">
    <source>
        <dbReference type="ARBA" id="ARBA00023125"/>
    </source>
</evidence>
<dbReference type="GO" id="GO:0000981">
    <property type="term" value="F:DNA-binding transcription factor activity, RNA polymerase II-specific"/>
    <property type="evidence" value="ECO:0007669"/>
    <property type="project" value="TreeGrafter"/>
</dbReference>
<proteinExistence type="evidence at transcript level"/>
<evidence type="ECO:0000256" key="1">
    <source>
        <dbReference type="ARBA" id="ARBA00022902"/>
    </source>
</evidence>
<dbReference type="AlphaFoldDB" id="V9IGV5"/>
<dbReference type="CDD" id="cd00083">
    <property type="entry name" value="bHLH_SF"/>
    <property type="match status" value="1"/>
</dbReference>
<dbReference type="SUPFAM" id="SSF47459">
    <property type="entry name" value="HLH, helix-loop-helix DNA-binding domain"/>
    <property type="match status" value="1"/>
</dbReference>
<gene>
    <name evidence="4" type="ORF">ACCB08325</name>
</gene>
<reference evidence="4" key="1">
    <citation type="submission" date="2011-11" db="EMBL/GenBank/DDBJ databases">
        <title>Decoding the brain transcriptome of the Eastern honeybee (Apis cerana) based on pyrosequencing.</title>
        <authorList>
            <person name="Sun L."/>
            <person name="Zheng H."/>
            <person name="Wang Y."/>
            <person name="Xie X."/>
            <person name="Zhu Y."/>
            <person name="Gu W."/>
            <person name="Wang S."/>
        </authorList>
    </citation>
    <scope>NUCLEOTIDE SEQUENCE</scope>
    <source>
        <tissue evidence="4">Brain</tissue>
    </source>
</reference>
<dbReference type="InterPro" id="IPR011598">
    <property type="entry name" value="bHLH_dom"/>
</dbReference>
<dbReference type="GO" id="GO:0090575">
    <property type="term" value="C:RNA polymerase II transcription regulator complex"/>
    <property type="evidence" value="ECO:0007669"/>
    <property type="project" value="TreeGrafter"/>
</dbReference>
<accession>V9IGV5</accession>
<dbReference type="PROSITE" id="PS50888">
    <property type="entry name" value="BHLH"/>
    <property type="match status" value="1"/>
</dbReference>
<dbReference type="InterPro" id="IPR015660">
    <property type="entry name" value="MASH1/Ascl1a-like"/>
</dbReference>
<dbReference type="PANTHER" id="PTHR13935:SF106">
    <property type="entry name" value="ACHAETE-SCUTE COMPLEX PROTEIN T5-RELATED"/>
    <property type="match status" value="1"/>
</dbReference>
<sequence>MPRKENTKAKTWERDRRKRMNAYFKTLADLLPPHQEGRKRNKVDILIHASKYIKDLHSRTEELFSAHASEAHKEELARLKKTCNPTFLSYTIIVYSFTRSWYICSSRAGS</sequence>
<feature type="domain" description="BHLH" evidence="3">
    <location>
        <begin position="4"/>
        <end position="56"/>
    </location>
</feature>